<keyword evidence="3" id="KW-1003">Cell membrane</keyword>
<reference evidence="8 9" key="1">
    <citation type="submission" date="2018-03" db="EMBL/GenBank/DDBJ databases">
        <title>Genomic Encyclopedia of Archaeal and Bacterial Type Strains, Phase II (KMG-II): from individual species to whole genera.</title>
        <authorList>
            <person name="Goeker M."/>
        </authorList>
    </citation>
    <scope>NUCLEOTIDE SEQUENCE [LARGE SCALE GENOMIC DNA]</scope>
    <source>
        <strain evidence="8 9">DSM 100212</strain>
    </source>
</reference>
<dbReference type="AlphaFoldDB" id="A0A2T0WJJ3"/>
<evidence type="ECO:0000256" key="7">
    <source>
        <dbReference type="SAM" id="Phobius"/>
    </source>
</evidence>
<evidence type="ECO:0000256" key="6">
    <source>
        <dbReference type="ARBA" id="ARBA00023136"/>
    </source>
</evidence>
<dbReference type="Proteomes" id="UP000238392">
    <property type="component" value="Unassembled WGS sequence"/>
</dbReference>
<evidence type="ECO:0000313" key="9">
    <source>
        <dbReference type="Proteomes" id="UP000238392"/>
    </source>
</evidence>
<organism evidence="8 9">
    <name type="scientific">Donghicola tyrosinivorans</name>
    <dbReference type="NCBI Taxonomy" id="1652492"/>
    <lineage>
        <taxon>Bacteria</taxon>
        <taxon>Pseudomonadati</taxon>
        <taxon>Pseudomonadota</taxon>
        <taxon>Alphaproteobacteria</taxon>
        <taxon>Rhodobacterales</taxon>
        <taxon>Roseobacteraceae</taxon>
        <taxon>Donghicola</taxon>
    </lineage>
</organism>
<feature type="transmembrane region" description="Helical" evidence="7">
    <location>
        <begin position="6"/>
        <end position="22"/>
    </location>
</feature>
<keyword evidence="5 7" id="KW-1133">Transmembrane helix</keyword>
<feature type="transmembrane region" description="Helical" evidence="7">
    <location>
        <begin position="197"/>
        <end position="219"/>
    </location>
</feature>
<protein>
    <recommendedName>
        <fullName evidence="10">Permease</fullName>
    </recommendedName>
</protein>
<keyword evidence="4 7" id="KW-0812">Transmembrane</keyword>
<comment type="subcellular location">
    <subcellularLocation>
        <location evidence="1">Membrane</location>
        <topology evidence="1">Multi-pass membrane protein</topology>
    </subcellularLocation>
</comment>
<dbReference type="OrthoDB" id="9810457at2"/>
<sequence length="307" mass="32654">MLSILAITTPIYLLITLGFVAIKTKYVALETTRSLGMFVLRVCMPAMVISAVNREGAPALNWHFLACYGAASLALLTGGITVMRLRGRSIPEASMFALGMCNSNSGFMGYPIAALVVGGMAIDMLAWALMVENLLTIPLAIAIADAGMYANERFTTAFLKAIKGLYKNPIFVGLGAGLVIKITGLPIPDVIGTVLGYLTYTAPVVALFVVGGTVASFPVKRISGDTALITFGKLFLHPALMFVAFTLFPAGQPEYILGAMLFASVPMLSIYPIFGQRYGIESITATTLVFTTTISFFTVSALIYLLG</sequence>
<evidence type="ECO:0000256" key="3">
    <source>
        <dbReference type="ARBA" id="ARBA00022475"/>
    </source>
</evidence>
<feature type="transmembrane region" description="Helical" evidence="7">
    <location>
        <begin position="95"/>
        <end position="118"/>
    </location>
</feature>
<feature type="transmembrane region" description="Helical" evidence="7">
    <location>
        <begin position="124"/>
        <end position="144"/>
    </location>
</feature>
<feature type="transmembrane region" description="Helical" evidence="7">
    <location>
        <begin position="286"/>
        <end position="306"/>
    </location>
</feature>
<feature type="transmembrane region" description="Helical" evidence="7">
    <location>
        <begin position="255"/>
        <end position="274"/>
    </location>
</feature>
<evidence type="ECO:0000256" key="5">
    <source>
        <dbReference type="ARBA" id="ARBA00022989"/>
    </source>
</evidence>
<dbReference type="GO" id="GO:0055085">
    <property type="term" value="P:transmembrane transport"/>
    <property type="evidence" value="ECO:0007669"/>
    <property type="project" value="InterPro"/>
</dbReference>
<evidence type="ECO:0008006" key="10">
    <source>
        <dbReference type="Google" id="ProtNLM"/>
    </source>
</evidence>
<keyword evidence="2" id="KW-0813">Transport</keyword>
<dbReference type="EMBL" id="PVTQ01000011">
    <property type="protein sequence ID" value="PRY86866.1"/>
    <property type="molecule type" value="Genomic_DNA"/>
</dbReference>
<comment type="caution">
    <text evidence="8">The sequence shown here is derived from an EMBL/GenBank/DDBJ whole genome shotgun (WGS) entry which is preliminary data.</text>
</comment>
<dbReference type="PANTHER" id="PTHR36838:SF1">
    <property type="entry name" value="SLR1864 PROTEIN"/>
    <property type="match status" value="1"/>
</dbReference>
<name>A0A2T0WJJ3_9RHOB</name>
<accession>A0A2T0WJJ3</accession>
<keyword evidence="9" id="KW-1185">Reference proteome</keyword>
<evidence type="ECO:0000256" key="2">
    <source>
        <dbReference type="ARBA" id="ARBA00022448"/>
    </source>
</evidence>
<proteinExistence type="predicted"/>
<feature type="transmembrane region" description="Helical" evidence="7">
    <location>
        <begin position="231"/>
        <end position="249"/>
    </location>
</feature>
<dbReference type="InterPro" id="IPR004776">
    <property type="entry name" value="Mem_transp_PIN-like"/>
</dbReference>
<gene>
    <name evidence="8" type="ORF">CLV74_11198</name>
</gene>
<evidence type="ECO:0000256" key="4">
    <source>
        <dbReference type="ARBA" id="ARBA00022692"/>
    </source>
</evidence>
<dbReference type="RefSeq" id="WP_106266406.1">
    <property type="nucleotide sequence ID" value="NZ_PVTQ01000011.1"/>
</dbReference>
<dbReference type="GO" id="GO:0016020">
    <property type="term" value="C:membrane"/>
    <property type="evidence" value="ECO:0007669"/>
    <property type="project" value="UniProtKB-SubCell"/>
</dbReference>
<keyword evidence="6 7" id="KW-0472">Membrane</keyword>
<feature type="transmembrane region" description="Helical" evidence="7">
    <location>
        <begin position="34"/>
        <end position="53"/>
    </location>
</feature>
<evidence type="ECO:0000256" key="1">
    <source>
        <dbReference type="ARBA" id="ARBA00004141"/>
    </source>
</evidence>
<feature type="transmembrane region" description="Helical" evidence="7">
    <location>
        <begin position="165"/>
        <end position="185"/>
    </location>
</feature>
<dbReference type="Pfam" id="PF03547">
    <property type="entry name" value="Mem_trans"/>
    <property type="match status" value="1"/>
</dbReference>
<feature type="transmembrane region" description="Helical" evidence="7">
    <location>
        <begin position="59"/>
        <end position="83"/>
    </location>
</feature>
<evidence type="ECO:0000313" key="8">
    <source>
        <dbReference type="EMBL" id="PRY86866.1"/>
    </source>
</evidence>
<dbReference type="PANTHER" id="PTHR36838">
    <property type="entry name" value="AUXIN EFFLUX CARRIER FAMILY PROTEIN"/>
    <property type="match status" value="1"/>
</dbReference>